<dbReference type="AlphaFoldDB" id="A0AAN6YFH6"/>
<keyword evidence="4" id="KW-1185">Reference proteome</keyword>
<feature type="region of interest" description="Disordered" evidence="1">
    <location>
        <begin position="1"/>
        <end position="291"/>
    </location>
</feature>
<evidence type="ECO:0000313" key="3">
    <source>
        <dbReference type="EMBL" id="KAK4217650.1"/>
    </source>
</evidence>
<dbReference type="PROSITE" id="PS51938">
    <property type="entry name" value="SUZ_C"/>
    <property type="match status" value="1"/>
</dbReference>
<evidence type="ECO:0000313" key="4">
    <source>
        <dbReference type="Proteomes" id="UP001301769"/>
    </source>
</evidence>
<accession>A0AAN6YFH6</accession>
<feature type="compositionally biased region" description="Basic and acidic residues" evidence="1">
    <location>
        <begin position="130"/>
        <end position="148"/>
    </location>
</feature>
<gene>
    <name evidence="3" type="ORF">QBC37DRAFT_39172</name>
</gene>
<organism evidence="3 4">
    <name type="scientific">Rhypophila decipiens</name>
    <dbReference type="NCBI Taxonomy" id="261697"/>
    <lineage>
        <taxon>Eukaryota</taxon>
        <taxon>Fungi</taxon>
        <taxon>Dikarya</taxon>
        <taxon>Ascomycota</taxon>
        <taxon>Pezizomycotina</taxon>
        <taxon>Sordariomycetes</taxon>
        <taxon>Sordariomycetidae</taxon>
        <taxon>Sordariales</taxon>
        <taxon>Naviculisporaceae</taxon>
        <taxon>Rhypophila</taxon>
    </lineage>
</organism>
<proteinExistence type="predicted"/>
<feature type="compositionally biased region" description="Polar residues" evidence="1">
    <location>
        <begin position="155"/>
        <end position="176"/>
    </location>
</feature>
<feature type="compositionally biased region" description="Polar residues" evidence="1">
    <location>
        <begin position="210"/>
        <end position="226"/>
    </location>
</feature>
<dbReference type="InterPro" id="IPR024642">
    <property type="entry name" value="SUZ-C"/>
</dbReference>
<reference evidence="3" key="2">
    <citation type="submission" date="2023-05" db="EMBL/GenBank/DDBJ databases">
        <authorList>
            <consortium name="Lawrence Berkeley National Laboratory"/>
            <person name="Steindorff A."/>
            <person name="Hensen N."/>
            <person name="Bonometti L."/>
            <person name="Westerberg I."/>
            <person name="Brannstrom I.O."/>
            <person name="Guillou S."/>
            <person name="Cros-Aarteil S."/>
            <person name="Calhoun S."/>
            <person name="Haridas S."/>
            <person name="Kuo A."/>
            <person name="Mondo S."/>
            <person name="Pangilinan J."/>
            <person name="Riley R."/>
            <person name="Labutti K."/>
            <person name="Andreopoulos B."/>
            <person name="Lipzen A."/>
            <person name="Chen C."/>
            <person name="Yanf M."/>
            <person name="Daum C."/>
            <person name="Ng V."/>
            <person name="Clum A."/>
            <person name="Ohm R."/>
            <person name="Martin F."/>
            <person name="Silar P."/>
            <person name="Natvig D."/>
            <person name="Lalanne C."/>
            <person name="Gautier V."/>
            <person name="Ament-Velasquez S.L."/>
            <person name="Kruys A."/>
            <person name="Hutchinson M.I."/>
            <person name="Powell A.J."/>
            <person name="Barry K."/>
            <person name="Miller A.N."/>
            <person name="Grigoriev I.V."/>
            <person name="Debuchy R."/>
            <person name="Gladieux P."/>
            <person name="Thoren M.H."/>
            <person name="Johannesson H."/>
        </authorList>
    </citation>
    <scope>NUCLEOTIDE SEQUENCE</scope>
    <source>
        <strain evidence="3">PSN293</strain>
    </source>
</reference>
<feature type="domain" description="SUZ-C" evidence="2">
    <location>
        <begin position="237"/>
        <end position="285"/>
    </location>
</feature>
<name>A0AAN6YFH6_9PEZI</name>
<feature type="compositionally biased region" description="Basic and acidic residues" evidence="1">
    <location>
        <begin position="19"/>
        <end position="58"/>
    </location>
</feature>
<evidence type="ECO:0000259" key="2">
    <source>
        <dbReference type="PROSITE" id="PS51938"/>
    </source>
</evidence>
<sequence>MPKNSKAVPDAWDDDWESLADKAEKEQPDSESQPREQAPKTRAERLAKHAEEQRKLWEAAEAPEEPKFLPIANDVPLATPFKPTMKLLSRKPAPKMIARRDPVTGLEQMTIQDDDDEEDESKKNQPTPEEMERRRQQEQEEKLRRYNEIRAQLWSEPNPSSGQSTPGSVTPPQQAGSEGARQSNRGRGGRGRGRGGGRGSYGNQNGGKQHGSQSPARASTQQQPGTTRELYDPNYAPKPGSAIQRRGGGDTPPQSSRSATPRDEDQIIRTPRGPDATGRGFGSAKRGAKED</sequence>
<feature type="compositionally biased region" description="Gly residues" evidence="1">
    <location>
        <begin position="196"/>
        <end position="209"/>
    </location>
</feature>
<reference evidence="3" key="1">
    <citation type="journal article" date="2023" name="Mol. Phylogenet. Evol.">
        <title>Genome-scale phylogeny and comparative genomics of the fungal order Sordariales.</title>
        <authorList>
            <person name="Hensen N."/>
            <person name="Bonometti L."/>
            <person name="Westerberg I."/>
            <person name="Brannstrom I.O."/>
            <person name="Guillou S."/>
            <person name="Cros-Aarteil S."/>
            <person name="Calhoun S."/>
            <person name="Haridas S."/>
            <person name="Kuo A."/>
            <person name="Mondo S."/>
            <person name="Pangilinan J."/>
            <person name="Riley R."/>
            <person name="LaButti K."/>
            <person name="Andreopoulos B."/>
            <person name="Lipzen A."/>
            <person name="Chen C."/>
            <person name="Yan M."/>
            <person name="Daum C."/>
            <person name="Ng V."/>
            <person name="Clum A."/>
            <person name="Steindorff A."/>
            <person name="Ohm R.A."/>
            <person name="Martin F."/>
            <person name="Silar P."/>
            <person name="Natvig D.O."/>
            <person name="Lalanne C."/>
            <person name="Gautier V."/>
            <person name="Ament-Velasquez S.L."/>
            <person name="Kruys A."/>
            <person name="Hutchinson M.I."/>
            <person name="Powell A.J."/>
            <person name="Barry K."/>
            <person name="Miller A.N."/>
            <person name="Grigoriev I.V."/>
            <person name="Debuchy R."/>
            <person name="Gladieux P."/>
            <person name="Hiltunen Thoren M."/>
            <person name="Johannesson H."/>
        </authorList>
    </citation>
    <scope>NUCLEOTIDE SEQUENCE</scope>
    <source>
        <strain evidence="3">PSN293</strain>
    </source>
</reference>
<evidence type="ECO:0000256" key="1">
    <source>
        <dbReference type="SAM" id="MobiDB-lite"/>
    </source>
</evidence>
<dbReference type="EMBL" id="MU858058">
    <property type="protein sequence ID" value="KAK4217650.1"/>
    <property type="molecule type" value="Genomic_DNA"/>
</dbReference>
<dbReference type="Proteomes" id="UP001301769">
    <property type="component" value="Unassembled WGS sequence"/>
</dbReference>
<protein>
    <recommendedName>
        <fullName evidence="2">SUZ-C domain-containing protein</fullName>
    </recommendedName>
</protein>
<comment type="caution">
    <text evidence="3">The sequence shown here is derived from an EMBL/GenBank/DDBJ whole genome shotgun (WGS) entry which is preliminary data.</text>
</comment>